<dbReference type="AlphaFoldDB" id="F2L344"/>
<dbReference type="HOGENOM" id="CLU_1709207_0_0_2"/>
<gene>
    <name evidence="1" type="ordered locus">TUZN_1697</name>
</gene>
<dbReference type="KEGG" id="tuz:TUZN_1697"/>
<name>F2L344_THEU7</name>
<reference evidence="1 2" key="1">
    <citation type="journal article" date="2011" name="J. Bacteriol.">
        <title>Complete genome sequence of the thermoacidophilic crenarchaeon Thermoproteus uzoniensis 768-20.</title>
        <authorList>
            <person name="Mardanov A.V."/>
            <person name="Gumerov V.M."/>
            <person name="Beletsky A.V."/>
            <person name="Prokofeva M.I."/>
            <person name="Bonch-Osmolovskaya E.A."/>
            <person name="Ravin N.V."/>
            <person name="Skryabin K.G."/>
        </authorList>
    </citation>
    <scope>NUCLEOTIDE SEQUENCE [LARGE SCALE GENOMIC DNA]</scope>
    <source>
        <strain evidence="1 2">768-20</strain>
    </source>
</reference>
<dbReference type="STRING" id="999630.TUZN_1697"/>
<dbReference type="eggNOG" id="arCOG07014">
    <property type="taxonomic scope" value="Archaea"/>
</dbReference>
<reference key="2">
    <citation type="submission" date="2011-03" db="EMBL/GenBank/DDBJ databases">
        <title>Complete genome sequence of the thermoacidophilic crenarchaeon Thermoproteus uzoniensis 768-20.</title>
        <authorList>
            <person name="Mardanov A.V."/>
            <person name="Gumerov V.M."/>
            <person name="Beletsky A.V."/>
            <person name="Prokofeva M.I."/>
            <person name="Bonch-Osmolovskaya E.A."/>
            <person name="Ravin N.V."/>
            <person name="Skryabin K.G."/>
        </authorList>
    </citation>
    <scope>NUCLEOTIDE SEQUENCE</scope>
    <source>
        <strain>768-20</strain>
    </source>
</reference>
<organism evidence="1 2">
    <name type="scientific">Thermoproteus uzoniensis (strain 768-20)</name>
    <dbReference type="NCBI Taxonomy" id="999630"/>
    <lineage>
        <taxon>Archaea</taxon>
        <taxon>Thermoproteota</taxon>
        <taxon>Thermoprotei</taxon>
        <taxon>Thermoproteales</taxon>
        <taxon>Thermoproteaceae</taxon>
        <taxon>Thermoproteus</taxon>
    </lineage>
</organism>
<dbReference type="Proteomes" id="UP000008138">
    <property type="component" value="Chromosome"/>
</dbReference>
<evidence type="ECO:0000313" key="1">
    <source>
        <dbReference type="EMBL" id="AEA13163.1"/>
    </source>
</evidence>
<protein>
    <submittedName>
        <fullName evidence="1">Uncharacterized protein</fullName>
    </submittedName>
</protein>
<keyword evidence="2" id="KW-1185">Reference proteome</keyword>
<sequence length="155" mass="16933">MELVNLGAVWRLVKAVAALGGEAPLERLEGIYGGGVEYLLGIAVELGMLDKGVRDVRGRRRVVYRLTGRALAALGPAERCPVEVEVRGGLLVLKTPFGFYRAEYSASALLSIAEKLASACGEDRRGLYKRLREGAERAVERARGLERWLVAARPR</sequence>
<dbReference type="RefSeq" id="WP_013680498.1">
    <property type="nucleotide sequence ID" value="NC_015315.1"/>
</dbReference>
<proteinExistence type="predicted"/>
<dbReference type="GeneID" id="10361216"/>
<evidence type="ECO:0000313" key="2">
    <source>
        <dbReference type="Proteomes" id="UP000008138"/>
    </source>
</evidence>
<dbReference type="EMBL" id="CP002590">
    <property type="protein sequence ID" value="AEA13163.1"/>
    <property type="molecule type" value="Genomic_DNA"/>
</dbReference>
<accession>F2L344</accession>